<dbReference type="STRING" id="1672749.BJF92_04675"/>
<name>A0A1Q9AFZ0_9HYPH</name>
<evidence type="ECO:0000313" key="2">
    <source>
        <dbReference type="EMBL" id="OQP88113.1"/>
    </source>
</evidence>
<dbReference type="EMBL" id="MKIO01000038">
    <property type="protein sequence ID" value="OLP53880.1"/>
    <property type="molecule type" value="Genomic_DNA"/>
</dbReference>
<sequence>MANDNEPDLEYSELSGEVTEDGLTVLVDISRPAGTQLDWHLAVITPEDDVTEWEEPFATDREAYEEFLATLQRDGIRSFFLGDEAPRLQ</sequence>
<keyword evidence="4" id="KW-1185">Reference proteome</keyword>
<dbReference type="EMBL" id="MSPX01000001">
    <property type="protein sequence ID" value="OQP88113.1"/>
    <property type="molecule type" value="Genomic_DNA"/>
</dbReference>
<evidence type="ECO:0000313" key="4">
    <source>
        <dbReference type="Proteomes" id="UP000192652"/>
    </source>
</evidence>
<evidence type="ECO:0000313" key="1">
    <source>
        <dbReference type="EMBL" id="OLP53880.1"/>
    </source>
</evidence>
<reference evidence="2 4" key="3">
    <citation type="journal article" date="2017" name="Antonie Van Leeuwenhoek">
        <title>Rhizobium rhizosphaerae sp. nov., a novel species isolated from rice rhizosphere.</title>
        <authorList>
            <person name="Zhao J.J."/>
            <person name="Zhang J."/>
            <person name="Zhang R.J."/>
            <person name="Zhang C.W."/>
            <person name="Yin H.Q."/>
            <person name="Zhang X.X."/>
        </authorList>
    </citation>
    <scope>NUCLEOTIDE SEQUENCE [LARGE SCALE GENOMIC DNA]</scope>
    <source>
        <strain evidence="2 4">RD15</strain>
    </source>
</reference>
<organism evidence="1 3">
    <name type="scientific">Xaviernesmea rhizosphaerae</name>
    <dbReference type="NCBI Taxonomy" id="1672749"/>
    <lineage>
        <taxon>Bacteria</taxon>
        <taxon>Pseudomonadati</taxon>
        <taxon>Pseudomonadota</taxon>
        <taxon>Alphaproteobacteria</taxon>
        <taxon>Hyphomicrobiales</taxon>
        <taxon>Rhizobiaceae</taxon>
        <taxon>Rhizobium/Agrobacterium group</taxon>
        <taxon>Xaviernesmea</taxon>
    </lineage>
</organism>
<reference evidence="1 3" key="1">
    <citation type="submission" date="2016-09" db="EMBL/GenBank/DDBJ databases">
        <title>Rhizobium sp. nov., a novel species isolated from the rice rhizosphere.</title>
        <authorList>
            <person name="Zhao J."/>
            <person name="Zhang X."/>
        </authorList>
    </citation>
    <scope>NUCLEOTIDE SEQUENCE [LARGE SCALE GENOMIC DNA]</scope>
    <source>
        <strain evidence="1 3">MH17</strain>
    </source>
</reference>
<dbReference type="OrthoDB" id="7864523at2"/>
<dbReference type="Proteomes" id="UP000186143">
    <property type="component" value="Unassembled WGS sequence"/>
</dbReference>
<reference evidence="2" key="2">
    <citation type="submission" date="2016-12" db="EMBL/GenBank/DDBJ databases">
        <authorList>
            <person name="Zhang X."/>
            <person name="Zhao J."/>
        </authorList>
    </citation>
    <scope>NUCLEOTIDE SEQUENCE</scope>
    <source>
        <strain evidence="2">RD15</strain>
    </source>
</reference>
<accession>A0A1Q9AFZ0</accession>
<evidence type="ECO:0000313" key="3">
    <source>
        <dbReference type="Proteomes" id="UP000186143"/>
    </source>
</evidence>
<gene>
    <name evidence="1" type="ORF">BJF92_04675</name>
    <name evidence="2" type="ORF">BTR14_01175</name>
</gene>
<dbReference type="AlphaFoldDB" id="A0A1Q9AFZ0"/>
<protein>
    <submittedName>
        <fullName evidence="1">Uncharacterized protein</fullName>
    </submittedName>
</protein>
<dbReference type="RefSeq" id="WP_075636123.1">
    <property type="nucleotide sequence ID" value="NZ_MKIO01000038.1"/>
</dbReference>
<proteinExistence type="predicted"/>
<dbReference type="Proteomes" id="UP000192652">
    <property type="component" value="Unassembled WGS sequence"/>
</dbReference>
<comment type="caution">
    <text evidence="1">The sequence shown here is derived from an EMBL/GenBank/DDBJ whole genome shotgun (WGS) entry which is preliminary data.</text>
</comment>